<dbReference type="Pfam" id="PF11800">
    <property type="entry name" value="RP-C_C"/>
    <property type="match status" value="1"/>
</dbReference>
<evidence type="ECO:0000313" key="5">
    <source>
        <dbReference type="Proteomes" id="UP001156629"/>
    </source>
</evidence>
<dbReference type="EMBL" id="BSNV01000047">
    <property type="protein sequence ID" value="GLQ66991.1"/>
    <property type="molecule type" value="Genomic_DNA"/>
</dbReference>
<proteinExistence type="predicted"/>
<dbReference type="GeneID" id="76195263"/>
<protein>
    <recommendedName>
        <fullName evidence="6">Replicator initiator RepC</fullName>
    </recommendedName>
</protein>
<evidence type="ECO:0000259" key="2">
    <source>
        <dbReference type="Pfam" id="PF03428"/>
    </source>
</evidence>
<evidence type="ECO:0008006" key="6">
    <source>
        <dbReference type="Google" id="ProtNLM"/>
    </source>
</evidence>
<dbReference type="Proteomes" id="UP001156629">
    <property type="component" value="Unassembled WGS sequence"/>
</dbReference>
<evidence type="ECO:0000259" key="3">
    <source>
        <dbReference type="Pfam" id="PF11800"/>
    </source>
</evidence>
<gene>
    <name evidence="4" type="ORF">GCM10007870_25760</name>
</gene>
<feature type="region of interest" description="Disordered" evidence="1">
    <location>
        <begin position="236"/>
        <end position="255"/>
    </location>
</feature>
<dbReference type="RefSeq" id="WP_062454576.1">
    <property type="nucleotide sequence ID" value="NZ_BEWP01000009.1"/>
</dbReference>
<name>A0ABQ5WWH9_9PROT</name>
<evidence type="ECO:0000256" key="1">
    <source>
        <dbReference type="SAM" id="MobiDB-lite"/>
    </source>
</evidence>
<evidence type="ECO:0000313" key="4">
    <source>
        <dbReference type="EMBL" id="GLQ66991.1"/>
    </source>
</evidence>
<comment type="caution">
    <text evidence="4">The sequence shown here is derived from an EMBL/GenBank/DDBJ whole genome shotgun (WGS) entry which is preliminary data.</text>
</comment>
<sequence length="454" mass="50847">MKHSAQTQRAQAPCTRRGRRRISEAMLAARDELTTPVPAEPGKRDMLNMLKSLRGALPVSRGAASTLIIMVEKTSPDAWTTLETPFIYAHNTTLMSWTGLSRSTLQRHIRELAEARFLVPQDGRNGQRGRRWQAEEGQTQVGFNLASLRYRWPDLLELSTEQRRLRKRVAFLRESIARVNDLVRAQSEDCGFQQIMEQAAGIMRSRLRTDQVGPLEQLYGEMLALSTALAEPCAKPETDRNEEPVENLDFPTPYPVEMRPMGTQNGAHYTDTKNIQSSKKVDHVAADSGIRIEEMRREGQSSRSDRSCVYDRTALRGFKGTATFYLEICSSLRDLCSSGRPSAEQLIDAAEYLSGQVGVSCHAWSQACVVLGRLQAAVAVIVMASRLERGAVIRFRDAYFRSLIERGARNTLFLDRSLYALRDHRTREVGMLAEAGGSLATVGVQSSKTRPAWI</sequence>
<organism evidence="4 5">
    <name type="scientific">Gluconobacter kondonii</name>
    <dbReference type="NCBI Taxonomy" id="941463"/>
    <lineage>
        <taxon>Bacteria</taxon>
        <taxon>Pseudomonadati</taxon>
        <taxon>Pseudomonadota</taxon>
        <taxon>Alphaproteobacteria</taxon>
        <taxon>Acetobacterales</taxon>
        <taxon>Acetobacteraceae</taxon>
        <taxon>Gluconobacter</taxon>
    </lineage>
</organism>
<feature type="domain" description="Plasmid replication protein C N-terminal" evidence="2">
    <location>
        <begin position="20"/>
        <end position="178"/>
    </location>
</feature>
<dbReference type="InterPro" id="IPR021760">
    <property type="entry name" value="RepC_C"/>
</dbReference>
<keyword evidence="5" id="KW-1185">Reference proteome</keyword>
<accession>A0ABQ5WWH9</accession>
<dbReference type="Pfam" id="PF03428">
    <property type="entry name" value="RP-C"/>
    <property type="match status" value="1"/>
</dbReference>
<reference evidence="5" key="1">
    <citation type="journal article" date="2019" name="Int. J. Syst. Evol. Microbiol.">
        <title>The Global Catalogue of Microorganisms (GCM) 10K type strain sequencing project: providing services to taxonomists for standard genome sequencing and annotation.</title>
        <authorList>
            <consortium name="The Broad Institute Genomics Platform"/>
            <consortium name="The Broad Institute Genome Sequencing Center for Infectious Disease"/>
            <person name="Wu L."/>
            <person name="Ma J."/>
        </authorList>
    </citation>
    <scope>NUCLEOTIDE SEQUENCE [LARGE SCALE GENOMIC DNA]</scope>
    <source>
        <strain evidence="5">NBRC 3266</strain>
    </source>
</reference>
<dbReference type="InterPro" id="IPR005090">
    <property type="entry name" value="RepC_N"/>
</dbReference>
<feature type="domain" description="Plasmid replication protein C C-terminal" evidence="3">
    <location>
        <begin position="323"/>
        <end position="423"/>
    </location>
</feature>